<proteinExistence type="predicted"/>
<accession>A0A4S4FIJ9</accession>
<name>A0A4S4FIJ9_9MICO</name>
<reference evidence="2 3" key="1">
    <citation type="submission" date="2019-04" db="EMBL/GenBank/DDBJ databases">
        <authorList>
            <person name="Jiang L."/>
        </authorList>
    </citation>
    <scope>NUCLEOTIDE SEQUENCE [LARGE SCALE GENOMIC DNA]</scope>
    <source>
        <strain evidence="2 3">YIM 131853</strain>
    </source>
</reference>
<dbReference type="RefSeq" id="WP_136428632.1">
    <property type="nucleotide sequence ID" value="NZ_SSSM01000005.1"/>
</dbReference>
<dbReference type="GO" id="GO:0016491">
    <property type="term" value="F:oxidoreductase activity"/>
    <property type="evidence" value="ECO:0007669"/>
    <property type="project" value="InterPro"/>
</dbReference>
<dbReference type="InterPro" id="IPR036249">
    <property type="entry name" value="Thioredoxin-like_sf"/>
</dbReference>
<dbReference type="PANTHER" id="PTHR43640">
    <property type="entry name" value="OS07G0260300 PROTEIN"/>
    <property type="match status" value="1"/>
</dbReference>
<dbReference type="SUPFAM" id="SSF52833">
    <property type="entry name" value="Thioredoxin-like"/>
    <property type="match status" value="1"/>
</dbReference>
<comment type="caution">
    <text evidence="2">The sequence shown here is derived from an EMBL/GenBank/DDBJ whole genome shotgun (WGS) entry which is preliminary data.</text>
</comment>
<dbReference type="GO" id="GO:0016209">
    <property type="term" value="F:antioxidant activity"/>
    <property type="evidence" value="ECO:0007669"/>
    <property type="project" value="InterPro"/>
</dbReference>
<dbReference type="EMBL" id="SSSM01000005">
    <property type="protein sequence ID" value="THG30160.1"/>
    <property type="molecule type" value="Genomic_DNA"/>
</dbReference>
<dbReference type="AlphaFoldDB" id="A0A4S4FIJ9"/>
<dbReference type="PROSITE" id="PS51352">
    <property type="entry name" value="THIOREDOXIN_2"/>
    <property type="match status" value="1"/>
</dbReference>
<sequence>MTLNIGNRPPSFSLPAAGGGHALFEPGDGITVVVFTCNHCPYARAWHERIQKVAQDYTGRVTVLQINSNDSSRQPLDSFESMEAREAGGDFSSPYLRDEDQSVAKAWDAMVTPDVFIIDAEGELAYHGAPDGSYDDDSANAEWIRSALDDLIAGRRVAEPVTSPKGCGIKWKQASGLTIGSRP</sequence>
<protein>
    <submittedName>
        <fullName evidence="2">Thioredoxin family protein</fullName>
    </submittedName>
</protein>
<evidence type="ECO:0000313" key="3">
    <source>
        <dbReference type="Proteomes" id="UP000309133"/>
    </source>
</evidence>
<dbReference type="InterPro" id="IPR013766">
    <property type="entry name" value="Thioredoxin_domain"/>
</dbReference>
<dbReference type="InterPro" id="IPR000866">
    <property type="entry name" value="AhpC/TSA"/>
</dbReference>
<dbReference type="Pfam" id="PF00578">
    <property type="entry name" value="AhpC-TSA"/>
    <property type="match status" value="1"/>
</dbReference>
<keyword evidence="3" id="KW-1185">Reference proteome</keyword>
<dbReference type="OrthoDB" id="7185309at2"/>
<dbReference type="InterPro" id="IPR047262">
    <property type="entry name" value="PRX-like1"/>
</dbReference>
<dbReference type="Gene3D" id="3.40.30.10">
    <property type="entry name" value="Glutaredoxin"/>
    <property type="match status" value="1"/>
</dbReference>
<evidence type="ECO:0000259" key="1">
    <source>
        <dbReference type="PROSITE" id="PS51352"/>
    </source>
</evidence>
<dbReference type="Proteomes" id="UP000309133">
    <property type="component" value="Unassembled WGS sequence"/>
</dbReference>
<gene>
    <name evidence="2" type="ORF">E6C64_16150</name>
</gene>
<dbReference type="PANTHER" id="PTHR43640:SF1">
    <property type="entry name" value="THIOREDOXIN-DEPENDENT PEROXIREDOXIN"/>
    <property type="match status" value="1"/>
</dbReference>
<organism evidence="2 3">
    <name type="scientific">Naasia lichenicola</name>
    <dbReference type="NCBI Taxonomy" id="2565933"/>
    <lineage>
        <taxon>Bacteria</taxon>
        <taxon>Bacillati</taxon>
        <taxon>Actinomycetota</taxon>
        <taxon>Actinomycetes</taxon>
        <taxon>Micrococcales</taxon>
        <taxon>Microbacteriaceae</taxon>
        <taxon>Naasia</taxon>
    </lineage>
</organism>
<dbReference type="CDD" id="cd02969">
    <property type="entry name" value="PRX_like1"/>
    <property type="match status" value="1"/>
</dbReference>
<evidence type="ECO:0000313" key="2">
    <source>
        <dbReference type="EMBL" id="THG30160.1"/>
    </source>
</evidence>
<feature type="domain" description="Thioredoxin" evidence="1">
    <location>
        <begin position="3"/>
        <end position="153"/>
    </location>
</feature>